<dbReference type="NCBIfam" id="NF047637">
    <property type="entry name" value="lipo_CC0125"/>
    <property type="match status" value="1"/>
</dbReference>
<evidence type="ECO:0000313" key="1">
    <source>
        <dbReference type="EMBL" id="ARU56579.1"/>
    </source>
</evidence>
<dbReference type="PROSITE" id="PS51257">
    <property type="entry name" value="PROKAR_LIPOPROTEIN"/>
    <property type="match status" value="1"/>
</dbReference>
<sequence>MNGIVSKMNTVILGTLIMLLSACANVELYVPKEGDTPHGYYAQQITPNSYLVSYETYKPITSEEVESLALRYAAELTRELKFGVFEVIHTDLEENVDLVESPELRGTTYASLHGSNTAVTPAYTREVRVKRVTLEILMSEPL</sequence>
<keyword evidence="2" id="KW-1185">Reference proteome</keyword>
<dbReference type="EMBL" id="CP021425">
    <property type="protein sequence ID" value="ARU56579.1"/>
    <property type="molecule type" value="Genomic_DNA"/>
</dbReference>
<dbReference type="Proteomes" id="UP000196027">
    <property type="component" value="Chromosome"/>
</dbReference>
<organism evidence="1 2">
    <name type="scientific">Oleiphilus messinensis</name>
    <dbReference type="NCBI Taxonomy" id="141451"/>
    <lineage>
        <taxon>Bacteria</taxon>
        <taxon>Pseudomonadati</taxon>
        <taxon>Pseudomonadota</taxon>
        <taxon>Gammaproteobacteria</taxon>
        <taxon>Oceanospirillales</taxon>
        <taxon>Oleiphilaceae</taxon>
        <taxon>Oleiphilus</taxon>
    </lineage>
</organism>
<accession>A0A1Y0I8Q6</accession>
<evidence type="ECO:0000313" key="2">
    <source>
        <dbReference type="Proteomes" id="UP000196027"/>
    </source>
</evidence>
<gene>
    <name evidence="1" type="ORF">OLMES_2526</name>
</gene>
<reference evidence="1 2" key="1">
    <citation type="submission" date="2017-05" db="EMBL/GenBank/DDBJ databases">
        <title>Genomic insights into alkan degradation activity of Oleiphilus messinensis.</title>
        <authorList>
            <person name="Kozyavkin S.A."/>
            <person name="Slesarev A.I."/>
            <person name="Golyshin P.N."/>
            <person name="Korzhenkov A."/>
            <person name="Golyshina O.N."/>
            <person name="Toshchakov S.V."/>
        </authorList>
    </citation>
    <scope>NUCLEOTIDE SEQUENCE [LARGE SCALE GENOMIC DNA]</scope>
    <source>
        <strain evidence="1 2">ME102</strain>
    </source>
</reference>
<protein>
    <recommendedName>
        <fullName evidence="3">Lipoprotein</fullName>
    </recommendedName>
</protein>
<dbReference type="KEGG" id="ome:OLMES_2526"/>
<evidence type="ECO:0008006" key="3">
    <source>
        <dbReference type="Google" id="ProtNLM"/>
    </source>
</evidence>
<dbReference type="AlphaFoldDB" id="A0A1Y0I8Q6"/>
<name>A0A1Y0I8Q6_9GAMM</name>
<proteinExistence type="predicted"/>